<reference evidence="2" key="2">
    <citation type="submission" date="2016-05" db="EMBL/GenBank/DDBJ databases">
        <title>Comparative analysis highlights variable genome content of wheat rusts and divergence of the mating loci.</title>
        <authorList>
            <person name="Cuomo C.A."/>
            <person name="Bakkeren G."/>
            <person name="Szabo L."/>
            <person name="Khalil H."/>
            <person name="Joly D."/>
            <person name="Goldberg J."/>
            <person name="Young S."/>
            <person name="Zeng Q."/>
            <person name="Fellers J."/>
        </authorList>
    </citation>
    <scope>NUCLEOTIDE SEQUENCE [LARGE SCALE GENOMIC DNA]</scope>
    <source>
        <strain evidence="2">1-1 BBBD Race 1</strain>
    </source>
</reference>
<feature type="non-terminal residue" evidence="2">
    <location>
        <position position="1"/>
    </location>
</feature>
<keyword evidence="4" id="KW-1185">Reference proteome</keyword>
<dbReference type="VEuPathDB" id="FungiDB:PTTG_29917"/>
<gene>
    <name evidence="2" type="ORF">PTTG_29917</name>
</gene>
<feature type="compositionally biased region" description="Basic and acidic residues" evidence="1">
    <location>
        <begin position="149"/>
        <end position="167"/>
    </location>
</feature>
<dbReference type="Proteomes" id="UP000005240">
    <property type="component" value="Unassembled WGS sequence"/>
</dbReference>
<name>A0A180G175_PUCT1</name>
<reference evidence="3 4" key="3">
    <citation type="journal article" date="2017" name="G3 (Bethesda)">
        <title>Comparative analysis highlights variable genome content of wheat rusts and divergence of the mating loci.</title>
        <authorList>
            <person name="Cuomo C.A."/>
            <person name="Bakkeren G."/>
            <person name="Khalil H.B."/>
            <person name="Panwar V."/>
            <person name="Joly D."/>
            <person name="Linning R."/>
            <person name="Sakthikumar S."/>
            <person name="Song X."/>
            <person name="Adiconis X."/>
            <person name="Fan L."/>
            <person name="Goldberg J.M."/>
            <person name="Levin J.Z."/>
            <person name="Young S."/>
            <person name="Zeng Q."/>
            <person name="Anikster Y."/>
            <person name="Bruce M."/>
            <person name="Wang M."/>
            <person name="Yin C."/>
            <person name="McCallum B."/>
            <person name="Szabo L.J."/>
            <person name="Hulbert S."/>
            <person name="Chen X."/>
            <person name="Fellers J.P."/>
        </authorList>
    </citation>
    <scope>NUCLEOTIDE SEQUENCE</scope>
    <source>
        <strain evidence="3">isolate 1-1 / race 1 (BBBD)</strain>
        <strain evidence="4">Isolate 1-1 / race 1 (BBBD)</strain>
    </source>
</reference>
<dbReference type="EnsemblFungi" id="PTTG_29917-t43_1">
    <property type="protein sequence ID" value="PTTG_29917-t43_1-p1"/>
    <property type="gene ID" value="PTTG_29917"/>
</dbReference>
<accession>A0A180G175</accession>
<evidence type="ECO:0000256" key="1">
    <source>
        <dbReference type="SAM" id="MobiDB-lite"/>
    </source>
</evidence>
<evidence type="ECO:0000313" key="4">
    <source>
        <dbReference type="Proteomes" id="UP000005240"/>
    </source>
</evidence>
<reference evidence="3" key="4">
    <citation type="submission" date="2025-05" db="UniProtKB">
        <authorList>
            <consortium name="EnsemblFungi"/>
        </authorList>
    </citation>
    <scope>IDENTIFICATION</scope>
    <source>
        <strain evidence="3">isolate 1-1 / race 1 (BBBD)</strain>
    </source>
</reference>
<dbReference type="EMBL" id="ADAS02001167">
    <property type="protein sequence ID" value="OAV86421.1"/>
    <property type="molecule type" value="Genomic_DNA"/>
</dbReference>
<feature type="compositionally biased region" description="Low complexity" evidence="1">
    <location>
        <begin position="172"/>
        <end position="181"/>
    </location>
</feature>
<feature type="region of interest" description="Disordered" evidence="1">
    <location>
        <begin position="141"/>
        <end position="203"/>
    </location>
</feature>
<dbReference type="AlphaFoldDB" id="A0A180G175"/>
<organism evidence="2">
    <name type="scientific">Puccinia triticina (isolate 1-1 / race 1 (BBBD))</name>
    <name type="common">Brown leaf rust fungus</name>
    <dbReference type="NCBI Taxonomy" id="630390"/>
    <lineage>
        <taxon>Eukaryota</taxon>
        <taxon>Fungi</taxon>
        <taxon>Dikarya</taxon>
        <taxon>Basidiomycota</taxon>
        <taxon>Pucciniomycotina</taxon>
        <taxon>Pucciniomycetes</taxon>
        <taxon>Pucciniales</taxon>
        <taxon>Pucciniaceae</taxon>
        <taxon>Puccinia</taxon>
    </lineage>
</organism>
<evidence type="ECO:0000313" key="3">
    <source>
        <dbReference type="EnsemblFungi" id="PTTG_29917-t43_1-p1"/>
    </source>
</evidence>
<proteinExistence type="predicted"/>
<reference evidence="2" key="1">
    <citation type="submission" date="2009-11" db="EMBL/GenBank/DDBJ databases">
        <authorList>
            <consortium name="The Broad Institute Genome Sequencing Platform"/>
            <person name="Ward D."/>
            <person name="Feldgarden M."/>
            <person name="Earl A."/>
            <person name="Young S.K."/>
            <person name="Zeng Q."/>
            <person name="Koehrsen M."/>
            <person name="Alvarado L."/>
            <person name="Berlin A."/>
            <person name="Bochicchio J."/>
            <person name="Borenstein D."/>
            <person name="Chapman S.B."/>
            <person name="Chen Z."/>
            <person name="Engels R."/>
            <person name="Freedman E."/>
            <person name="Gellesch M."/>
            <person name="Goldberg J."/>
            <person name="Griggs A."/>
            <person name="Gujja S."/>
            <person name="Heilman E."/>
            <person name="Heiman D."/>
            <person name="Hepburn T."/>
            <person name="Howarth C."/>
            <person name="Jen D."/>
            <person name="Larson L."/>
            <person name="Lewis B."/>
            <person name="Mehta T."/>
            <person name="Park D."/>
            <person name="Pearson M."/>
            <person name="Roberts A."/>
            <person name="Saif S."/>
            <person name="Shea T."/>
            <person name="Shenoy N."/>
            <person name="Sisk P."/>
            <person name="Stolte C."/>
            <person name="Sykes S."/>
            <person name="Thomson T."/>
            <person name="Walk T."/>
            <person name="White J."/>
            <person name="Yandava C."/>
            <person name="Izard J."/>
            <person name="Baranova O.V."/>
            <person name="Blanton J.M."/>
            <person name="Tanner A.C."/>
            <person name="Dewhirst F.E."/>
            <person name="Haas B."/>
            <person name="Nusbaum C."/>
            <person name="Birren B."/>
        </authorList>
    </citation>
    <scope>NUCLEOTIDE SEQUENCE [LARGE SCALE GENOMIC DNA]</scope>
    <source>
        <strain evidence="2">1-1 BBBD Race 1</strain>
    </source>
</reference>
<protein>
    <submittedName>
        <fullName evidence="2 3">Uncharacterized protein</fullName>
    </submittedName>
</protein>
<sequence>NLKENAKLIAYYLQYLRLRKEEADCNYVPTAWESLTREEQIQLAVYHAHIHKQEDIEARLAINELVRNHRAYHREQRRLRRMASDSESIRTAVGDISATPGPDLALEKSIDPIINQTNPNSADSSPIQQDREEELLQERIKNMKFKPLNRKDAPPPIPEKDTSKDSAMDLDIPPSTSSAAIPAPPTTNGTPALQAAPETSSLSEKEKAVRLVREHIAIWKKCLKEESLGATPNLRALLSQAQESQKTLQKLMQNDEIKAFVKGWNPWTKKKKHFPAPPKEERFGKRRSSTSINFENPHKWKKVSDMLKIAEGLYKNIN</sequence>
<evidence type="ECO:0000313" key="2">
    <source>
        <dbReference type="EMBL" id="OAV86421.1"/>
    </source>
</evidence>